<gene>
    <name evidence="1" type="ORF">MRATA1EN22A_LOCUS23297</name>
</gene>
<dbReference type="Proteomes" id="UP001162501">
    <property type="component" value="Chromosome 4"/>
</dbReference>
<name>A0AC59ZUL1_RANTA</name>
<accession>A0AC59ZUL1</accession>
<evidence type="ECO:0000313" key="2">
    <source>
        <dbReference type="Proteomes" id="UP001162501"/>
    </source>
</evidence>
<reference evidence="1" key="1">
    <citation type="submission" date="2023-05" db="EMBL/GenBank/DDBJ databases">
        <authorList>
            <consortium name="ELIXIR-Norway"/>
        </authorList>
    </citation>
    <scope>NUCLEOTIDE SEQUENCE</scope>
</reference>
<evidence type="ECO:0000313" key="1">
    <source>
        <dbReference type="EMBL" id="CAN0513922.1"/>
    </source>
</evidence>
<reference evidence="1" key="2">
    <citation type="submission" date="2025-03" db="EMBL/GenBank/DDBJ databases">
        <authorList>
            <consortium name="ELIXIR-Norway"/>
            <consortium name="Elixir Norway"/>
        </authorList>
    </citation>
    <scope>NUCLEOTIDE SEQUENCE</scope>
</reference>
<dbReference type="EMBL" id="OX596088">
    <property type="protein sequence ID" value="CAN0513922.1"/>
    <property type="molecule type" value="Genomic_DNA"/>
</dbReference>
<organism evidence="1 2">
    <name type="scientific">Rangifer tarandus platyrhynchus</name>
    <name type="common">Svalbard reindeer</name>
    <dbReference type="NCBI Taxonomy" id="3082113"/>
    <lineage>
        <taxon>Eukaryota</taxon>
        <taxon>Metazoa</taxon>
        <taxon>Chordata</taxon>
        <taxon>Craniata</taxon>
        <taxon>Vertebrata</taxon>
        <taxon>Euteleostomi</taxon>
        <taxon>Mammalia</taxon>
        <taxon>Eutheria</taxon>
        <taxon>Laurasiatheria</taxon>
        <taxon>Artiodactyla</taxon>
        <taxon>Ruminantia</taxon>
        <taxon>Pecora</taxon>
        <taxon>Cervidae</taxon>
        <taxon>Odocoileinae</taxon>
        <taxon>Rangifer</taxon>
    </lineage>
</organism>
<proteinExistence type="predicted"/>
<protein>
    <submittedName>
        <fullName evidence="1">Uncharacterized protein</fullName>
    </submittedName>
</protein>
<sequence length="166" mass="17760">MTSRPAQAPGPGSSGGPRQEAGAAASQAASAGPGPGRGVPGQGQLLRALLAGPARCKKQFLDFGSVLACEKTSLLFLRQEVPVRLANTMKEVNLLPDYLLWTPSVQLLQSWFKDKSAEDAKTVYEFTVAVIQIRNRHNEVIPTMAKGVVGYKESSRVDPVTSQNVQ</sequence>